<evidence type="ECO:0000256" key="2">
    <source>
        <dbReference type="SAM" id="Phobius"/>
    </source>
</evidence>
<sequence>MSPWLRPRWLVGHVLVGVVAVVFLRLGWWQWQHARQGNTLSYGYALQWPLFAAFGVFFWVKVVRERLSHADVRRQGGRPQAAVPSLGHSWRFERSDPDGAAPARMTPAAVTQTDAQDPQVAAYEDMLRWLNDDPRRHVSDYPGFQDR</sequence>
<dbReference type="RefSeq" id="WP_030271549.1">
    <property type="nucleotide sequence ID" value="NZ_CBDRIQ010000020.1"/>
</dbReference>
<feature type="transmembrane region" description="Helical" evidence="2">
    <location>
        <begin position="41"/>
        <end position="60"/>
    </location>
</feature>
<reference evidence="3 4" key="1">
    <citation type="submission" date="2019-09" db="EMBL/GenBank/DDBJ databases">
        <title>High taxonomic diversity of Micromonospora strains isolated from Medicago sativa nodules in different geographical locations.</title>
        <authorList>
            <person name="Martinez-Hidalgo P."/>
            <person name="Flores-Felix J.D."/>
            <person name="Velazquez E."/>
            <person name="Brau L."/>
            <person name="Trujillo M.E."/>
            <person name="Martinez-Molina E."/>
        </authorList>
    </citation>
    <scope>NUCLEOTIDE SEQUENCE [LARGE SCALE GENOMIC DNA]</scope>
    <source>
        <strain evidence="3 4">ALFB5</strain>
    </source>
</reference>
<evidence type="ECO:0000313" key="3">
    <source>
        <dbReference type="EMBL" id="KAB1102871.1"/>
    </source>
</evidence>
<name>A0ABQ6U8R0_9ACTN</name>
<gene>
    <name evidence="3" type="ORF">F6X54_30365</name>
</gene>
<proteinExistence type="predicted"/>
<protein>
    <recommendedName>
        <fullName evidence="5">DNA-binding transcriptional regulator of glucitol operon</fullName>
    </recommendedName>
</protein>
<keyword evidence="2" id="KW-0812">Transmembrane</keyword>
<comment type="caution">
    <text evidence="3">The sequence shown here is derived from an EMBL/GenBank/DDBJ whole genome shotgun (WGS) entry which is preliminary data.</text>
</comment>
<organism evidence="3 4">
    <name type="scientific">Micromonospora aurantiaca</name>
    <name type="common">nom. illeg.</name>
    <dbReference type="NCBI Taxonomy" id="47850"/>
    <lineage>
        <taxon>Bacteria</taxon>
        <taxon>Bacillati</taxon>
        <taxon>Actinomycetota</taxon>
        <taxon>Actinomycetes</taxon>
        <taxon>Micromonosporales</taxon>
        <taxon>Micromonosporaceae</taxon>
        <taxon>Micromonospora</taxon>
    </lineage>
</organism>
<keyword evidence="2" id="KW-0472">Membrane</keyword>
<dbReference type="EMBL" id="WAAR01000221">
    <property type="protein sequence ID" value="KAB1102871.1"/>
    <property type="molecule type" value="Genomic_DNA"/>
</dbReference>
<evidence type="ECO:0008006" key="5">
    <source>
        <dbReference type="Google" id="ProtNLM"/>
    </source>
</evidence>
<dbReference type="Proteomes" id="UP000471364">
    <property type="component" value="Unassembled WGS sequence"/>
</dbReference>
<accession>A0ABQ6U8R0</accession>
<feature type="region of interest" description="Disordered" evidence="1">
    <location>
        <begin position="96"/>
        <end position="116"/>
    </location>
</feature>
<evidence type="ECO:0000313" key="4">
    <source>
        <dbReference type="Proteomes" id="UP000471364"/>
    </source>
</evidence>
<feature type="transmembrane region" description="Helical" evidence="2">
    <location>
        <begin position="9"/>
        <end position="29"/>
    </location>
</feature>
<evidence type="ECO:0000256" key="1">
    <source>
        <dbReference type="SAM" id="MobiDB-lite"/>
    </source>
</evidence>
<keyword evidence="4" id="KW-1185">Reference proteome</keyword>
<keyword evidence="2" id="KW-1133">Transmembrane helix</keyword>